<dbReference type="AlphaFoldDB" id="A0A8T8DWW6"/>
<dbReference type="RefSeq" id="WP_204746736.1">
    <property type="nucleotide sequence ID" value="NZ_CP069188.1"/>
</dbReference>
<accession>A0A8T8DWW6</accession>
<feature type="transmembrane region" description="Helical" evidence="1">
    <location>
        <begin position="153"/>
        <end position="170"/>
    </location>
</feature>
<feature type="transmembrane region" description="Helical" evidence="1">
    <location>
        <begin position="82"/>
        <end position="105"/>
    </location>
</feature>
<organism evidence="2 3">
    <name type="scientific">Haloterrigena salifodinae</name>
    <dbReference type="NCBI Taxonomy" id="2675099"/>
    <lineage>
        <taxon>Archaea</taxon>
        <taxon>Methanobacteriati</taxon>
        <taxon>Methanobacteriota</taxon>
        <taxon>Stenosarchaea group</taxon>
        <taxon>Halobacteria</taxon>
        <taxon>Halobacteriales</taxon>
        <taxon>Natrialbaceae</taxon>
        <taxon>Haloterrigena</taxon>
    </lineage>
</organism>
<dbReference type="OrthoDB" id="188347at2157"/>
<sequence>MIAVTAFWVCLLAAGYVGGRCYGWYSLRRACDDGRSRGTYRLLAVVGLAAVIGLAFGGLVAATERALASVHPALASGLAAPLAWLPTAAGAIIAVLVAYLGVFPYARERRDLEINATTAVGQLAKYLATIALFVVGALVPFTALVAASDPRPSLIPLLFLVLVLGSYAWLQHSVRLSQTVTEPTPDQRRRLEVAADRADLSAAIVGVIPGRETEIAGLYLDGPFWNRRAYATDYALEVLGDDELAALSARASAADDRRLLERRAVVTAVLFGLFLTLTVWLSFLGAIVALAVAGPLLLRTLQRAEFAADRRAVEAVGADALARAIEAGADTTDDRTRLHERLAAKPSRARRLEQLRER</sequence>
<keyword evidence="1" id="KW-0472">Membrane</keyword>
<proteinExistence type="predicted"/>
<dbReference type="GeneID" id="62875957"/>
<evidence type="ECO:0000313" key="3">
    <source>
        <dbReference type="Proteomes" id="UP000637819"/>
    </source>
</evidence>
<feature type="transmembrane region" description="Helical" evidence="1">
    <location>
        <begin position="6"/>
        <end position="27"/>
    </location>
</feature>
<dbReference type="KEGG" id="hsal:JMJ58_12495"/>
<gene>
    <name evidence="2" type="ORF">JMJ58_12495</name>
</gene>
<feature type="transmembrane region" description="Helical" evidence="1">
    <location>
        <begin position="126"/>
        <end position="147"/>
    </location>
</feature>
<feature type="transmembrane region" description="Helical" evidence="1">
    <location>
        <begin position="39"/>
        <end position="62"/>
    </location>
</feature>
<evidence type="ECO:0000256" key="1">
    <source>
        <dbReference type="SAM" id="Phobius"/>
    </source>
</evidence>
<evidence type="ECO:0000313" key="2">
    <source>
        <dbReference type="EMBL" id="QRV13771.1"/>
    </source>
</evidence>
<reference evidence="2 3" key="1">
    <citation type="submission" date="2021-01" db="EMBL/GenBank/DDBJ databases">
        <title>Genome Sequence and Methylation Pattern of Haloterrigena salifodinae BOL5-1, An Extremely Halophilic Archaeon from a Bolivian Salt Mine.</title>
        <authorList>
            <person name="DasSarma P."/>
            <person name="Anton B.P."/>
            <person name="DasSarma S.L."/>
            <person name="von Ehrenheim H.A.L."/>
            <person name="Martinez F.L."/>
            <person name="Guzman D."/>
            <person name="Roberts R.J."/>
            <person name="DasSarma S."/>
        </authorList>
    </citation>
    <scope>NUCLEOTIDE SEQUENCE [LARGE SCALE GENOMIC DNA]</scope>
    <source>
        <strain evidence="2 3">BOL5-1</strain>
    </source>
</reference>
<dbReference type="EMBL" id="CP069188">
    <property type="protein sequence ID" value="QRV13771.1"/>
    <property type="molecule type" value="Genomic_DNA"/>
</dbReference>
<keyword evidence="1" id="KW-0812">Transmembrane</keyword>
<dbReference type="Proteomes" id="UP000637819">
    <property type="component" value="Chromosome"/>
</dbReference>
<feature type="transmembrane region" description="Helical" evidence="1">
    <location>
        <begin position="265"/>
        <end position="298"/>
    </location>
</feature>
<keyword evidence="3" id="KW-1185">Reference proteome</keyword>
<keyword evidence="1" id="KW-1133">Transmembrane helix</keyword>
<name>A0A8T8DWW6_9EURY</name>
<protein>
    <submittedName>
        <fullName evidence="2">Peptidase</fullName>
    </submittedName>
</protein>